<dbReference type="SUPFAM" id="SSF52540">
    <property type="entry name" value="P-loop containing nucleoside triphosphate hydrolases"/>
    <property type="match status" value="1"/>
</dbReference>
<keyword evidence="3 6" id="KW-0547">Nucleotide-binding</keyword>
<protein>
    <recommendedName>
        <fullName evidence="6">GTPase HflX</fullName>
    </recommendedName>
    <alternativeName>
        <fullName evidence="6">GTP-binding protein HflX</fullName>
    </alternativeName>
</protein>
<dbReference type="PRINTS" id="PR00326">
    <property type="entry name" value="GTP1OBG"/>
</dbReference>
<feature type="binding site" evidence="7">
    <location>
        <begin position="231"/>
        <end position="235"/>
    </location>
    <ligand>
        <name>GTP</name>
        <dbReference type="ChEBI" id="CHEBI:37565"/>
    </ligand>
</feature>
<dbReference type="PIRSF" id="PIRSF006809">
    <property type="entry name" value="GTP-binding_hflX_prd"/>
    <property type="match status" value="1"/>
</dbReference>
<dbReference type="Proteomes" id="UP000430202">
    <property type="component" value="Unassembled WGS sequence"/>
</dbReference>
<dbReference type="AlphaFoldDB" id="A0A653RJF0"/>
<evidence type="ECO:0000259" key="9">
    <source>
        <dbReference type="PROSITE" id="PS51705"/>
    </source>
</evidence>
<feature type="domain" description="Hflx-type G" evidence="9">
    <location>
        <begin position="200"/>
        <end position="385"/>
    </location>
</feature>
<dbReference type="PANTHER" id="PTHR10229">
    <property type="entry name" value="GTP-BINDING PROTEIN HFLX"/>
    <property type="match status" value="1"/>
</dbReference>
<dbReference type="InterPro" id="IPR025121">
    <property type="entry name" value="GTPase_HflX_N"/>
</dbReference>
<evidence type="ECO:0000313" key="11">
    <source>
        <dbReference type="Proteomes" id="UP000430202"/>
    </source>
</evidence>
<dbReference type="GO" id="GO:0005525">
    <property type="term" value="F:GTP binding"/>
    <property type="evidence" value="ECO:0007669"/>
    <property type="project" value="UniProtKB-UniRule"/>
</dbReference>
<keyword evidence="4 8" id="KW-0460">Magnesium</keyword>
<feature type="binding site" evidence="8">
    <location>
        <position position="233"/>
    </location>
    <ligand>
        <name>Mg(2+)</name>
        <dbReference type="ChEBI" id="CHEBI:18420"/>
    </ligand>
</feature>
<dbReference type="InterPro" id="IPR006073">
    <property type="entry name" value="GTP-bd"/>
</dbReference>
<feature type="binding site" evidence="7">
    <location>
        <begin position="363"/>
        <end position="365"/>
    </location>
    <ligand>
        <name>GTP</name>
        <dbReference type="ChEBI" id="CHEBI:37565"/>
    </ligand>
</feature>
<comment type="similarity">
    <text evidence="6">Belongs to the TRAFAC class OBG-HflX-like GTPase superfamily. HflX GTPase family.</text>
</comment>
<feature type="binding site" evidence="8">
    <location>
        <position position="213"/>
    </location>
    <ligand>
        <name>Mg(2+)</name>
        <dbReference type="ChEBI" id="CHEBI:18420"/>
    </ligand>
</feature>
<proteinExistence type="inferred from homology"/>
<keyword evidence="1 6" id="KW-0963">Cytoplasm</keyword>
<organism evidence="10 11">
    <name type="scientific">Maribacter litoralis</name>
    <dbReference type="NCBI Taxonomy" id="2059726"/>
    <lineage>
        <taxon>Bacteria</taxon>
        <taxon>Pseudomonadati</taxon>
        <taxon>Bacteroidota</taxon>
        <taxon>Flavobacteriia</taxon>
        <taxon>Flavobacteriales</taxon>
        <taxon>Flavobacteriaceae</taxon>
        <taxon>Maribacter</taxon>
    </lineage>
</organism>
<dbReference type="InterPro" id="IPR030394">
    <property type="entry name" value="G_HFLX_dom"/>
</dbReference>
<evidence type="ECO:0000256" key="7">
    <source>
        <dbReference type="PIRSR" id="PIRSR006809-1"/>
    </source>
</evidence>
<sequence length="403" mass="46849">MIEKKSIDYEKAVLIGIINREQSEEKVSEYLDELEFLTYTAGGEVTKRFIQRMDVPNPKTLIGSGKMEEVQQYVEENKIGSVIFDDELTPAQQRNIEKILRCKIIDRTSLILDIFAQRAQTSYARTQVELAQYEYLLPRLTGLWTHLERQKGGIGMRGPGETEIETDRRIVRDRITLLKKKLNKIDRQMETQRGNRGALVRVALVGYTNVGKSTLMNVISKSDVFAENKLFATLDTTVRKVVLGNLPFLLSDTVGFIRKLPTQLVESFKSTLDEVREADLLLHVVDISHPQFEEHIDSVNNILSDIKSSDKKTIMVFNKIDQYEHETIDDDDLITERTGRHFTINDWKHTWMEKVGDRAIFISALNKENLDEFRKRVYDEVRDIHVTRFPYNNFLYPEHLDEY</sequence>
<dbReference type="InterPro" id="IPR027417">
    <property type="entry name" value="P-loop_NTPase"/>
</dbReference>
<reference evidence="10 11" key="1">
    <citation type="submission" date="2019-10" db="EMBL/GenBank/DDBJ databases">
        <authorList>
            <person name="Karimi E."/>
        </authorList>
    </citation>
    <scope>NUCLEOTIDE SEQUENCE [LARGE SCALE GENOMIC DNA]</scope>
    <source>
        <strain evidence="10">Maribacter sp. 151</strain>
    </source>
</reference>
<evidence type="ECO:0000256" key="2">
    <source>
        <dbReference type="ARBA" id="ARBA00022723"/>
    </source>
</evidence>
<dbReference type="HAMAP" id="MF_00900">
    <property type="entry name" value="GTPase_HflX"/>
    <property type="match status" value="1"/>
</dbReference>
<evidence type="ECO:0000256" key="6">
    <source>
        <dbReference type="HAMAP-Rule" id="MF_00900"/>
    </source>
</evidence>
<feature type="binding site" evidence="7">
    <location>
        <begin position="318"/>
        <end position="321"/>
    </location>
    <ligand>
        <name>GTP</name>
        <dbReference type="ChEBI" id="CHEBI:37565"/>
    </ligand>
</feature>
<dbReference type="RefSeq" id="WP_159302679.1">
    <property type="nucleotide sequence ID" value="NZ_JBNPYH010000006.1"/>
</dbReference>
<keyword evidence="5 6" id="KW-0342">GTP-binding</keyword>
<evidence type="ECO:0000256" key="4">
    <source>
        <dbReference type="ARBA" id="ARBA00022842"/>
    </source>
</evidence>
<feature type="binding site" evidence="7">
    <location>
        <begin position="206"/>
        <end position="213"/>
    </location>
    <ligand>
        <name>GTP</name>
        <dbReference type="ChEBI" id="CHEBI:37565"/>
    </ligand>
</feature>
<dbReference type="PROSITE" id="PS51705">
    <property type="entry name" value="G_HFLX"/>
    <property type="match status" value="1"/>
</dbReference>
<dbReference type="GO" id="GO:0003924">
    <property type="term" value="F:GTPase activity"/>
    <property type="evidence" value="ECO:0007669"/>
    <property type="project" value="UniProtKB-UniRule"/>
</dbReference>
<dbReference type="FunFam" id="3.40.50.11060:FF:000001">
    <property type="entry name" value="GTPase HflX"/>
    <property type="match status" value="1"/>
</dbReference>
<dbReference type="FunFam" id="3.40.50.300:FF:000955">
    <property type="entry name" value="GTPase HflX"/>
    <property type="match status" value="1"/>
</dbReference>
<dbReference type="Pfam" id="PF16360">
    <property type="entry name" value="GTP-bdg_M"/>
    <property type="match status" value="1"/>
</dbReference>
<comment type="subcellular location">
    <subcellularLocation>
        <location evidence="6">Cytoplasm</location>
    </subcellularLocation>
    <text evidence="6">May associate with membranes.</text>
</comment>
<dbReference type="GO" id="GO:0043022">
    <property type="term" value="F:ribosome binding"/>
    <property type="evidence" value="ECO:0007669"/>
    <property type="project" value="TreeGrafter"/>
</dbReference>
<comment type="subunit">
    <text evidence="6">Monomer. Associates with the 50S ribosomal subunit.</text>
</comment>
<evidence type="ECO:0000256" key="5">
    <source>
        <dbReference type="ARBA" id="ARBA00023134"/>
    </source>
</evidence>
<keyword evidence="11" id="KW-1185">Reference proteome</keyword>
<comment type="cofactor">
    <cofactor evidence="8">
        <name>Mg(2+)</name>
        <dbReference type="ChEBI" id="CHEBI:18420"/>
    </cofactor>
</comment>
<dbReference type="Gene3D" id="3.40.50.11060">
    <property type="entry name" value="GTPase HflX, N-terminal domain"/>
    <property type="match status" value="1"/>
</dbReference>
<evidence type="ECO:0000256" key="1">
    <source>
        <dbReference type="ARBA" id="ARBA00022490"/>
    </source>
</evidence>
<dbReference type="PANTHER" id="PTHR10229:SF0">
    <property type="entry name" value="GTP-BINDING PROTEIN 6-RELATED"/>
    <property type="match status" value="1"/>
</dbReference>
<feature type="binding site" evidence="7">
    <location>
        <begin position="252"/>
        <end position="255"/>
    </location>
    <ligand>
        <name>GTP</name>
        <dbReference type="ChEBI" id="CHEBI:37565"/>
    </ligand>
</feature>
<dbReference type="GO" id="GO:0046872">
    <property type="term" value="F:metal ion binding"/>
    <property type="evidence" value="ECO:0007669"/>
    <property type="project" value="UniProtKB-KW"/>
</dbReference>
<dbReference type="Pfam" id="PF13167">
    <property type="entry name" value="GTP-bdg_N"/>
    <property type="match status" value="1"/>
</dbReference>
<dbReference type="Gene3D" id="3.40.50.300">
    <property type="entry name" value="P-loop containing nucleotide triphosphate hydrolases"/>
    <property type="match status" value="1"/>
</dbReference>
<dbReference type="CDD" id="cd01878">
    <property type="entry name" value="HflX"/>
    <property type="match status" value="1"/>
</dbReference>
<dbReference type="EMBL" id="CABWLR010000002">
    <property type="protein sequence ID" value="VXB54889.1"/>
    <property type="molecule type" value="Genomic_DNA"/>
</dbReference>
<dbReference type="InterPro" id="IPR016496">
    <property type="entry name" value="GTPase_HflX"/>
</dbReference>
<dbReference type="InterPro" id="IPR042108">
    <property type="entry name" value="GTPase_HflX_N_sf"/>
</dbReference>
<keyword evidence="2 8" id="KW-0479">Metal-binding</keyword>
<dbReference type="InterPro" id="IPR032305">
    <property type="entry name" value="GTP-bd_M"/>
</dbReference>
<dbReference type="NCBIfam" id="TIGR03156">
    <property type="entry name" value="GTP_HflX"/>
    <property type="match status" value="1"/>
</dbReference>
<dbReference type="GO" id="GO:0005737">
    <property type="term" value="C:cytoplasm"/>
    <property type="evidence" value="ECO:0007669"/>
    <property type="project" value="UniProtKB-SubCell"/>
</dbReference>
<evidence type="ECO:0000313" key="10">
    <source>
        <dbReference type="EMBL" id="VXB54889.1"/>
    </source>
</evidence>
<evidence type="ECO:0000256" key="8">
    <source>
        <dbReference type="PIRSR" id="PIRSR006809-2"/>
    </source>
</evidence>
<dbReference type="Pfam" id="PF01926">
    <property type="entry name" value="MMR_HSR1"/>
    <property type="match status" value="1"/>
</dbReference>
<accession>A0A653RJF0</accession>
<evidence type="ECO:0000256" key="3">
    <source>
        <dbReference type="ARBA" id="ARBA00022741"/>
    </source>
</evidence>
<dbReference type="Gene3D" id="6.10.250.2860">
    <property type="match status" value="1"/>
</dbReference>
<gene>
    <name evidence="6 10" type="primary">hflX</name>
    <name evidence="10" type="ORF">MARI151_20866</name>
</gene>
<comment type="function">
    <text evidence="6">GTPase that associates with the 50S ribosomal subunit and may have a role during protein synthesis or ribosome biogenesis.</text>
</comment>
<name>A0A653RJF0_9FLAO</name>